<protein>
    <submittedName>
        <fullName evidence="1">Uncharacterized protein</fullName>
    </submittedName>
</protein>
<dbReference type="EMBL" id="SSTD01011467">
    <property type="protein sequence ID" value="TYK09820.1"/>
    <property type="molecule type" value="Genomic_DNA"/>
</dbReference>
<evidence type="ECO:0000313" key="1">
    <source>
        <dbReference type="EMBL" id="KAA0037862.1"/>
    </source>
</evidence>
<organism evidence="1 3">
    <name type="scientific">Cucumis melo var. makuwa</name>
    <name type="common">Oriental melon</name>
    <dbReference type="NCBI Taxonomy" id="1194695"/>
    <lineage>
        <taxon>Eukaryota</taxon>
        <taxon>Viridiplantae</taxon>
        <taxon>Streptophyta</taxon>
        <taxon>Embryophyta</taxon>
        <taxon>Tracheophyta</taxon>
        <taxon>Spermatophyta</taxon>
        <taxon>Magnoliopsida</taxon>
        <taxon>eudicotyledons</taxon>
        <taxon>Gunneridae</taxon>
        <taxon>Pentapetalae</taxon>
        <taxon>rosids</taxon>
        <taxon>fabids</taxon>
        <taxon>Cucurbitales</taxon>
        <taxon>Cucurbitaceae</taxon>
        <taxon>Benincaseae</taxon>
        <taxon>Cucumis</taxon>
    </lineage>
</organism>
<proteinExistence type="predicted"/>
<comment type="caution">
    <text evidence="1">The sequence shown here is derived from an EMBL/GenBank/DDBJ whole genome shotgun (WGS) entry which is preliminary data.</text>
</comment>
<evidence type="ECO:0000313" key="3">
    <source>
        <dbReference type="Proteomes" id="UP000321393"/>
    </source>
</evidence>
<reference evidence="3 4" key="1">
    <citation type="submission" date="2019-08" db="EMBL/GenBank/DDBJ databases">
        <title>Draft genome sequences of two oriental melons (Cucumis melo L. var makuwa).</title>
        <authorList>
            <person name="Kwon S.-Y."/>
        </authorList>
    </citation>
    <scope>NUCLEOTIDE SEQUENCE [LARGE SCALE GENOMIC DNA]</scope>
    <source>
        <strain evidence="4">cv. Chang Bougi</strain>
        <strain evidence="3">cv. SW 3</strain>
        <tissue evidence="1">Leaf</tissue>
    </source>
</reference>
<name>A0A5A7T317_CUCMM</name>
<dbReference type="EMBL" id="SSTE01018788">
    <property type="protein sequence ID" value="KAA0037862.1"/>
    <property type="molecule type" value="Genomic_DNA"/>
</dbReference>
<dbReference type="AlphaFoldDB" id="A0A5A7T317"/>
<gene>
    <name evidence="2" type="ORF">E5676_scaffold127G001230</name>
    <name evidence="1" type="ORF">E6C27_scaffold36G00220</name>
</gene>
<accession>A0A5A7T317</accession>
<dbReference type="Proteomes" id="UP000321393">
    <property type="component" value="Unassembled WGS sequence"/>
</dbReference>
<evidence type="ECO:0000313" key="4">
    <source>
        <dbReference type="Proteomes" id="UP000321947"/>
    </source>
</evidence>
<sequence>MHKRGRRCCRLNEGKGRDGKVCVLALLGKKEEIGVAAMLAGSDPVELLESCLCQCQTGGLVGLRSPKKVVIPKNTHAGKKVKNRLGGSTITGRLGWMVETARGRLRQAAPGDDSAKARAAHTTAGTCSGEGAGWVRFAKKGRESGFDLWRRSTGRVSVCREGTHTRPTVSEQVDYATMDDRRRFVDSTITRQTTTLHGWVGSDGAVGLATTADRKLG</sequence>
<evidence type="ECO:0000313" key="2">
    <source>
        <dbReference type="EMBL" id="TYK09820.1"/>
    </source>
</evidence>
<dbReference type="Proteomes" id="UP000321947">
    <property type="component" value="Unassembled WGS sequence"/>
</dbReference>